<evidence type="ECO:0000313" key="4">
    <source>
        <dbReference type="Proteomes" id="UP000188532"/>
    </source>
</evidence>
<reference evidence="1 6" key="2">
    <citation type="submission" date="2020-07" db="EMBL/GenBank/DDBJ databases">
        <title>Mycobacterium kansasii (former subtype) with zoonotic potential isolated from diseased indoor pet cat, Japan.</title>
        <authorList>
            <person name="Fukano H."/>
            <person name="Terazono T."/>
            <person name="Hoshino Y."/>
        </authorList>
    </citation>
    <scope>NUCLEOTIDE SEQUENCE [LARGE SCALE GENOMIC DNA]</scope>
    <source>
        <strain evidence="1 6">Kuro-I</strain>
    </source>
</reference>
<evidence type="ECO:0000313" key="2">
    <source>
        <dbReference type="EMBL" id="OOK79116.1"/>
    </source>
</evidence>
<proteinExistence type="predicted"/>
<evidence type="ECO:0000313" key="3">
    <source>
        <dbReference type="EMBL" id="OOK79927.1"/>
    </source>
</evidence>
<protein>
    <submittedName>
        <fullName evidence="2">Uncharacterized protein</fullName>
    </submittedName>
</protein>
<accession>A0A1V3XK04</accession>
<reference evidence="4 5" key="1">
    <citation type="submission" date="2017-02" db="EMBL/GenBank/DDBJ databases">
        <title>Complete genome sequences of Mycobacterium kansasii strains isolated from rhesus macaques.</title>
        <authorList>
            <person name="Panda A."/>
            <person name="Nagaraj S."/>
            <person name="Zhao X."/>
            <person name="Tettelin H."/>
            <person name="Detolla L.J."/>
        </authorList>
    </citation>
    <scope>NUCLEOTIDE SEQUENCE [LARGE SCALE GENOMIC DNA]</scope>
    <source>
        <strain evidence="3 4">11-3469</strain>
        <strain evidence="2 5">11-3813</strain>
    </source>
</reference>
<dbReference type="RefSeq" id="WP_023366273.1">
    <property type="nucleotide sequence ID" value="NZ_BLYZ01000002.1"/>
</dbReference>
<dbReference type="GeneID" id="29699399"/>
<dbReference type="STRING" id="1768.B1T50_06610"/>
<gene>
    <name evidence="3" type="ORF">BZL29_2143</name>
    <name evidence="2" type="ORF">BZL30_2141</name>
    <name evidence="1" type="ORF">NIIDMKKI_18120</name>
</gene>
<evidence type="ECO:0000313" key="1">
    <source>
        <dbReference type="EMBL" id="BCI86606.1"/>
    </source>
</evidence>
<dbReference type="Proteomes" id="UP000188532">
    <property type="component" value="Unassembled WGS sequence"/>
</dbReference>
<dbReference type="Proteomes" id="UP000516380">
    <property type="component" value="Chromosome"/>
</dbReference>
<dbReference type="EMBL" id="MVBM01000002">
    <property type="protein sequence ID" value="OOK79116.1"/>
    <property type="molecule type" value="Genomic_DNA"/>
</dbReference>
<name>A0A1V3XK04_MYCKA</name>
<dbReference type="Proteomes" id="UP000189229">
    <property type="component" value="Unassembled WGS sequence"/>
</dbReference>
<sequence>MTVGESVAQSLQQWDRKLWDVAMLHACNAVDGTARKRYPALGVGTRFRRVIRDSLDIFGVMATPGVNLEETRFPVAVRSDLPDKRPDIADVLFGIHRWLHGHIDEGPDGFEVTPYVNSGAVLRTANDGKIQLTKFAILGMLAVAVFAPENKGESIPADYQLSWFDHVFYISVWWGWQDHFREIVNVDPSSLVTLNFGDMWDRWTPVSATDKA</sequence>
<evidence type="ECO:0000313" key="6">
    <source>
        <dbReference type="Proteomes" id="UP000516380"/>
    </source>
</evidence>
<evidence type="ECO:0000313" key="5">
    <source>
        <dbReference type="Proteomes" id="UP000189229"/>
    </source>
</evidence>
<dbReference type="EMBL" id="AP023343">
    <property type="protein sequence ID" value="BCI86606.1"/>
    <property type="molecule type" value="Genomic_DNA"/>
</dbReference>
<keyword evidence="6" id="KW-1185">Reference proteome</keyword>
<dbReference type="AlphaFoldDB" id="A0A1V3XK04"/>
<organism evidence="2 5">
    <name type="scientific">Mycobacterium kansasii</name>
    <dbReference type="NCBI Taxonomy" id="1768"/>
    <lineage>
        <taxon>Bacteria</taxon>
        <taxon>Bacillati</taxon>
        <taxon>Actinomycetota</taxon>
        <taxon>Actinomycetes</taxon>
        <taxon>Mycobacteriales</taxon>
        <taxon>Mycobacteriaceae</taxon>
        <taxon>Mycobacterium</taxon>
    </lineage>
</organism>
<dbReference type="EMBL" id="MVBN01000002">
    <property type="protein sequence ID" value="OOK79927.1"/>
    <property type="molecule type" value="Genomic_DNA"/>
</dbReference>